<protein>
    <recommendedName>
        <fullName evidence="11">Ubiquitin carboxyl-terminal hydrolase 36</fullName>
        <ecNumber evidence="4">3.4.19.12</ecNumber>
    </recommendedName>
    <alternativeName>
        <fullName evidence="14">Deubiquitinating enzyme 36</fullName>
    </alternativeName>
    <alternativeName>
        <fullName evidence="13">Protein scrawny</fullName>
    </alternativeName>
    <alternativeName>
        <fullName evidence="12">Ubiquitin thioesterase 36</fullName>
    </alternativeName>
    <alternativeName>
        <fullName evidence="15">Ubiquitin-specific-processing protease 36</fullName>
    </alternativeName>
</protein>
<evidence type="ECO:0000256" key="5">
    <source>
        <dbReference type="ARBA" id="ARBA00022553"/>
    </source>
</evidence>
<dbReference type="PROSITE" id="PS00973">
    <property type="entry name" value="USP_2"/>
    <property type="match status" value="1"/>
</dbReference>
<dbReference type="InterPro" id="IPR050164">
    <property type="entry name" value="Peptidase_C19"/>
</dbReference>
<dbReference type="EC" id="3.4.19.12" evidence="4"/>
<proteinExistence type="evidence at transcript level"/>
<feature type="compositionally biased region" description="Low complexity" evidence="16">
    <location>
        <begin position="595"/>
        <end position="606"/>
    </location>
</feature>
<keyword evidence="10" id="KW-0539">Nucleus</keyword>
<feature type="compositionally biased region" description="Low complexity" evidence="16">
    <location>
        <begin position="712"/>
        <end position="761"/>
    </location>
</feature>
<name>U5EX46_9DIPT</name>
<evidence type="ECO:0000256" key="4">
    <source>
        <dbReference type="ARBA" id="ARBA00012759"/>
    </source>
</evidence>
<dbReference type="GO" id="GO:0005829">
    <property type="term" value="C:cytosol"/>
    <property type="evidence" value="ECO:0007669"/>
    <property type="project" value="TreeGrafter"/>
</dbReference>
<evidence type="ECO:0000256" key="14">
    <source>
        <dbReference type="ARBA" id="ARBA00042420"/>
    </source>
</evidence>
<evidence type="ECO:0000256" key="7">
    <source>
        <dbReference type="ARBA" id="ARBA00022786"/>
    </source>
</evidence>
<evidence type="ECO:0000256" key="12">
    <source>
        <dbReference type="ARBA" id="ARBA00041300"/>
    </source>
</evidence>
<comment type="similarity">
    <text evidence="3">Belongs to the peptidase C19 family.</text>
</comment>
<dbReference type="GO" id="GO:0006508">
    <property type="term" value="P:proteolysis"/>
    <property type="evidence" value="ECO:0007669"/>
    <property type="project" value="UniProtKB-KW"/>
</dbReference>
<feature type="non-terminal residue" evidence="18">
    <location>
        <position position="1"/>
    </location>
</feature>
<dbReference type="InterPro" id="IPR038765">
    <property type="entry name" value="Papain-like_cys_pep_sf"/>
</dbReference>
<evidence type="ECO:0000256" key="15">
    <source>
        <dbReference type="ARBA" id="ARBA00043009"/>
    </source>
</evidence>
<dbReference type="InterPro" id="IPR001394">
    <property type="entry name" value="Peptidase_C19_UCH"/>
</dbReference>
<sequence length="1059" mass="116874">KMPVQMQINPLSSAIRDTLSGTGSNNNLKDSFESNIAASAKRLSLTANKLEYEEVPNYNKNTELKSKYIVLKASNTQLNEFSTTNGLKSSGILCTNGALGSPQKQQQKQSQNDQLPAPKKVLFPRENIQIGWKSSDRKWHVGAGMINVGNTCYLNSTLQALFHVPAIANWLRSDVKHRELCDDNEGQGSCIICAMAKTLQLSQSNQSAIKPYLVYSKLRLICKHLVPGRQEDAHEFLRYLIEAMEKSYLTRFKYSKELDQYSKETTPLNQILGGYLRSEVKCLICGHISTTFQHFEDILLDIRKANSIEEAFDGYFARERLEDGGYKCEACKKRVAATKQFSLERSPISLCVQLKRFSMMGGKLNKQITIRPQLDLSSYVSPKSTSSNGRLVYRLVAMVTHLGASQHCGHYTAIGCTESGTYYQFDDSSVHPISVQNVLNTNAYIIFYELDQSSPSSSCSSNATSTETLTSNKLTSTQTSTSLLMLSTSNGNNSSGYSSGESLNSPGSNNSSIFTPSTSKMESKPGFIGPLMMKENKLTNGYHHQHTNGSAGSSSKLITTPPTTPTKFNGLSINSPSTGPAASTTSQQHFNGHYPQQSPSTSSQNSKLVNNIQSSKAKPLMNGKVSNLANGFSSAAAVLASYSTSQTHHPHHQASIKEEKSPMKMSPLKVKMKQQTSETPPPSVRQPQNFENKKHLLPSMPSLSFQEEENGKNNSFRNNNNCRNNNNFNGNHSATNASTSAASYSSNSGNNKIINNQNIKSLVPYDGSEDESEISMSNSSSQPTTPSSTTSSSSSSSNSSSLSAPDSLNYDKSPPLIKTNSGLWKVSENKNSTSVGGGGGGTSTTISSSCSSTSSAFSSTAYSTATGPSATTSLPPSSSTVTQLLKNSHRGYGTTNISTWNGNKTTMEKEIYDEKREERKRQLSDDRDNEMDRGRTKKIKYNSFQYSSPYSGGGGYNGNNNKKDENYNKTNAFQDYQTNYLNQSSSLSNSNNSINGGFNRNNNWTNSNNNYNNKNKFNRFKNNNNHNNNRFFKHRKNNNYHRNYRRDYHNQRDNYRNNR</sequence>
<keyword evidence="7" id="KW-0833">Ubl conjugation pathway</keyword>
<keyword evidence="5" id="KW-0597">Phosphoprotein</keyword>
<evidence type="ECO:0000313" key="18">
    <source>
        <dbReference type="EMBL" id="JAB57186.1"/>
    </source>
</evidence>
<dbReference type="GO" id="GO:0042981">
    <property type="term" value="P:regulation of apoptotic process"/>
    <property type="evidence" value="ECO:0007669"/>
    <property type="project" value="TreeGrafter"/>
</dbReference>
<dbReference type="GO" id="GO:0004843">
    <property type="term" value="F:cysteine-type deubiquitinase activity"/>
    <property type="evidence" value="ECO:0007669"/>
    <property type="project" value="UniProtKB-EC"/>
</dbReference>
<evidence type="ECO:0000256" key="8">
    <source>
        <dbReference type="ARBA" id="ARBA00022801"/>
    </source>
</evidence>
<feature type="region of interest" description="Disordered" evidence="16">
    <location>
        <begin position="702"/>
        <end position="815"/>
    </location>
</feature>
<dbReference type="GO" id="GO:0016579">
    <property type="term" value="P:protein deubiquitination"/>
    <property type="evidence" value="ECO:0007669"/>
    <property type="project" value="InterPro"/>
</dbReference>
<evidence type="ECO:0000256" key="6">
    <source>
        <dbReference type="ARBA" id="ARBA00022670"/>
    </source>
</evidence>
<feature type="compositionally biased region" description="Low complexity" evidence="16">
    <location>
        <begin position="982"/>
        <end position="1030"/>
    </location>
</feature>
<evidence type="ECO:0000256" key="13">
    <source>
        <dbReference type="ARBA" id="ARBA00042154"/>
    </source>
</evidence>
<keyword evidence="9" id="KW-0788">Thiol protease</keyword>
<evidence type="ECO:0000256" key="2">
    <source>
        <dbReference type="ARBA" id="ARBA00004604"/>
    </source>
</evidence>
<feature type="compositionally biased region" description="Polar residues" evidence="16">
    <location>
        <begin position="893"/>
        <end position="905"/>
    </location>
</feature>
<dbReference type="PROSITE" id="PS50235">
    <property type="entry name" value="USP_3"/>
    <property type="match status" value="1"/>
</dbReference>
<dbReference type="Gene3D" id="3.90.70.10">
    <property type="entry name" value="Cysteine proteinases"/>
    <property type="match status" value="1"/>
</dbReference>
<dbReference type="AlphaFoldDB" id="U5EX46"/>
<feature type="compositionally biased region" description="Polar residues" evidence="16">
    <location>
        <begin position="547"/>
        <end position="558"/>
    </location>
</feature>
<feature type="compositionally biased region" description="Low complexity" evidence="16">
    <location>
        <begin position="453"/>
        <end position="505"/>
    </location>
</feature>
<feature type="compositionally biased region" description="Low complexity" evidence="16">
    <location>
        <begin position="843"/>
        <end position="882"/>
    </location>
</feature>
<feature type="region of interest" description="Disordered" evidence="16">
    <location>
        <begin position="982"/>
        <end position="1059"/>
    </location>
</feature>
<feature type="compositionally biased region" description="Basic and acidic residues" evidence="16">
    <location>
        <begin position="1045"/>
        <end position="1059"/>
    </location>
</feature>
<dbReference type="InterPro" id="IPR018200">
    <property type="entry name" value="USP_CS"/>
</dbReference>
<comment type="catalytic activity">
    <reaction evidence="1">
        <text>Thiol-dependent hydrolysis of ester, thioester, amide, peptide and isopeptide bonds formed by the C-terminal Gly of ubiquitin (a 76-residue protein attached to proteins as an intracellular targeting signal).</text>
        <dbReference type="EC" id="3.4.19.12"/>
    </reaction>
</comment>
<evidence type="ECO:0000256" key="11">
    <source>
        <dbReference type="ARBA" id="ARBA00039432"/>
    </source>
</evidence>
<dbReference type="PROSITE" id="PS00972">
    <property type="entry name" value="USP_1"/>
    <property type="match status" value="1"/>
</dbReference>
<feature type="compositionally biased region" description="Low complexity" evidence="16">
    <location>
        <begin position="774"/>
        <end position="803"/>
    </location>
</feature>
<evidence type="ECO:0000259" key="17">
    <source>
        <dbReference type="PROSITE" id="PS50235"/>
    </source>
</evidence>
<reference evidence="18" key="1">
    <citation type="journal article" date="2014" name="Insect Biochem. Mol. Biol.">
        <title>An insight into the sialome of the frog biting fly, Corethrella appendiculata.</title>
        <authorList>
            <person name="Ribeiro J.M.C."/>
            <person name="Chagas A.C."/>
            <person name="Pham V.M."/>
            <person name="Lounibos L.P."/>
            <person name="Calvo E."/>
        </authorList>
    </citation>
    <scope>NUCLEOTIDE SEQUENCE</scope>
    <source>
        <tissue evidence="18">Salivary glands</tissue>
    </source>
</reference>
<feature type="region of interest" description="Disordered" evidence="16">
    <location>
        <begin position="830"/>
        <end position="967"/>
    </location>
</feature>
<dbReference type="SUPFAM" id="SSF54001">
    <property type="entry name" value="Cysteine proteinases"/>
    <property type="match status" value="1"/>
</dbReference>
<evidence type="ECO:0000256" key="1">
    <source>
        <dbReference type="ARBA" id="ARBA00000707"/>
    </source>
</evidence>
<comment type="subcellular location">
    <subcellularLocation>
        <location evidence="2">Nucleus</location>
        <location evidence="2">Nucleolus</location>
    </subcellularLocation>
</comment>
<dbReference type="FunFam" id="3.90.70.10:FF:000085">
    <property type="entry name" value="Ubiquitin carboxyl-terminal hydrolase 36"/>
    <property type="match status" value="1"/>
</dbReference>
<feature type="region of interest" description="Disordered" evidence="16">
    <location>
        <begin position="98"/>
        <end position="118"/>
    </location>
</feature>
<dbReference type="GO" id="GO:0005730">
    <property type="term" value="C:nucleolus"/>
    <property type="evidence" value="ECO:0007669"/>
    <property type="project" value="UniProtKB-SubCell"/>
</dbReference>
<feature type="region of interest" description="Disordered" evidence="16">
    <location>
        <begin position="453"/>
        <end position="607"/>
    </location>
</feature>
<evidence type="ECO:0000256" key="16">
    <source>
        <dbReference type="SAM" id="MobiDB-lite"/>
    </source>
</evidence>
<keyword evidence="6" id="KW-0645">Protease</keyword>
<dbReference type="Pfam" id="PF00443">
    <property type="entry name" value="UCH"/>
    <property type="match status" value="1"/>
</dbReference>
<evidence type="ECO:0000256" key="3">
    <source>
        <dbReference type="ARBA" id="ARBA00009085"/>
    </source>
</evidence>
<feature type="compositionally biased region" description="Basic and acidic residues" evidence="16">
    <location>
        <begin position="906"/>
        <end position="934"/>
    </location>
</feature>
<dbReference type="PANTHER" id="PTHR24006:SF758">
    <property type="entry name" value="UBIQUITIN CARBOXYL-TERMINAL HYDROLASE 36"/>
    <property type="match status" value="1"/>
</dbReference>
<feature type="domain" description="USP" evidence="17">
    <location>
        <begin position="143"/>
        <end position="451"/>
    </location>
</feature>
<accession>U5EX46</accession>
<feature type="compositionally biased region" description="Polar residues" evidence="16">
    <location>
        <begin position="506"/>
        <end position="520"/>
    </location>
</feature>
<dbReference type="PANTHER" id="PTHR24006">
    <property type="entry name" value="UBIQUITIN CARBOXYL-TERMINAL HYDROLASE"/>
    <property type="match status" value="1"/>
</dbReference>
<dbReference type="InterPro" id="IPR028889">
    <property type="entry name" value="USP"/>
</dbReference>
<evidence type="ECO:0000256" key="9">
    <source>
        <dbReference type="ARBA" id="ARBA00022807"/>
    </source>
</evidence>
<evidence type="ECO:0000256" key="10">
    <source>
        <dbReference type="ARBA" id="ARBA00023242"/>
    </source>
</evidence>
<organism evidence="18">
    <name type="scientific">Corethrella appendiculata</name>
    <dbReference type="NCBI Taxonomy" id="1370023"/>
    <lineage>
        <taxon>Eukaryota</taxon>
        <taxon>Metazoa</taxon>
        <taxon>Ecdysozoa</taxon>
        <taxon>Arthropoda</taxon>
        <taxon>Hexapoda</taxon>
        <taxon>Insecta</taxon>
        <taxon>Pterygota</taxon>
        <taxon>Neoptera</taxon>
        <taxon>Endopterygota</taxon>
        <taxon>Diptera</taxon>
        <taxon>Nematocera</taxon>
        <taxon>Culicoidea</taxon>
        <taxon>Chaoboridae</taxon>
        <taxon>Corethrella</taxon>
    </lineage>
</organism>
<feature type="compositionally biased region" description="Low complexity" evidence="16">
    <location>
        <begin position="575"/>
        <end position="586"/>
    </location>
</feature>
<feature type="region of interest" description="Disordered" evidence="16">
    <location>
        <begin position="643"/>
        <end position="689"/>
    </location>
</feature>
<keyword evidence="8 18" id="KW-0378">Hydrolase</keyword>
<feature type="compositionally biased region" description="Basic residues" evidence="16">
    <location>
        <begin position="1031"/>
        <end position="1044"/>
    </location>
</feature>
<dbReference type="EMBL" id="GANO01002685">
    <property type="protein sequence ID" value="JAB57186.1"/>
    <property type="molecule type" value="mRNA"/>
</dbReference>